<feature type="transmembrane region" description="Helical" evidence="5">
    <location>
        <begin position="284"/>
        <end position="302"/>
    </location>
</feature>
<feature type="transmembrane region" description="Helical" evidence="5">
    <location>
        <begin position="328"/>
        <end position="350"/>
    </location>
</feature>
<dbReference type="OrthoDB" id="7375466at2"/>
<evidence type="ECO:0000313" key="7">
    <source>
        <dbReference type="EMBL" id="TCC33305.1"/>
    </source>
</evidence>
<keyword evidence="8" id="KW-1185">Reference proteome</keyword>
<dbReference type="PANTHER" id="PTHR42718">
    <property type="entry name" value="MAJOR FACILITATOR SUPERFAMILY MULTIDRUG TRANSPORTER MFSC"/>
    <property type="match status" value="1"/>
</dbReference>
<dbReference type="Gene3D" id="1.20.1720.10">
    <property type="entry name" value="Multidrug resistance protein D"/>
    <property type="match status" value="2"/>
</dbReference>
<evidence type="ECO:0000256" key="2">
    <source>
        <dbReference type="ARBA" id="ARBA00022692"/>
    </source>
</evidence>
<feature type="transmembrane region" description="Helical" evidence="5">
    <location>
        <begin position="132"/>
        <end position="159"/>
    </location>
</feature>
<gene>
    <name evidence="7" type="ORF">E0H75_42580</name>
</gene>
<feature type="transmembrane region" description="Helical" evidence="5">
    <location>
        <begin position="458"/>
        <end position="481"/>
    </location>
</feature>
<proteinExistence type="predicted"/>
<dbReference type="InterPro" id="IPR036259">
    <property type="entry name" value="MFS_trans_sf"/>
</dbReference>
<evidence type="ECO:0000256" key="1">
    <source>
        <dbReference type="ARBA" id="ARBA00004651"/>
    </source>
</evidence>
<feature type="transmembrane region" description="Helical" evidence="5">
    <location>
        <begin position="420"/>
        <end position="446"/>
    </location>
</feature>
<dbReference type="AlphaFoldDB" id="A0A4R0IWY4"/>
<protein>
    <submittedName>
        <fullName evidence="7">MFS transporter</fullName>
    </submittedName>
</protein>
<feature type="transmembrane region" description="Helical" evidence="5">
    <location>
        <begin position="165"/>
        <end position="183"/>
    </location>
</feature>
<keyword evidence="4 5" id="KW-0472">Membrane</keyword>
<keyword evidence="3 5" id="KW-1133">Transmembrane helix</keyword>
<feature type="domain" description="Major facilitator superfamily (MFS) profile" evidence="6">
    <location>
        <begin position="66"/>
        <end position="512"/>
    </location>
</feature>
<organism evidence="7 8">
    <name type="scientific">Kribbella capetownensis</name>
    <dbReference type="NCBI Taxonomy" id="1572659"/>
    <lineage>
        <taxon>Bacteria</taxon>
        <taxon>Bacillati</taxon>
        <taxon>Actinomycetota</taxon>
        <taxon>Actinomycetes</taxon>
        <taxon>Propionibacteriales</taxon>
        <taxon>Kribbellaceae</taxon>
        <taxon>Kribbella</taxon>
    </lineage>
</organism>
<accession>A0A4R0IWY4</accession>
<dbReference type="GO" id="GO:0022857">
    <property type="term" value="F:transmembrane transporter activity"/>
    <property type="evidence" value="ECO:0007669"/>
    <property type="project" value="InterPro"/>
</dbReference>
<feature type="transmembrane region" description="Helical" evidence="5">
    <location>
        <begin position="102"/>
        <end position="120"/>
    </location>
</feature>
<feature type="transmembrane region" description="Helical" evidence="5">
    <location>
        <begin position="224"/>
        <end position="243"/>
    </location>
</feature>
<name>A0A4R0IWY4_9ACTN</name>
<evidence type="ECO:0000313" key="8">
    <source>
        <dbReference type="Proteomes" id="UP000293342"/>
    </source>
</evidence>
<evidence type="ECO:0000256" key="3">
    <source>
        <dbReference type="ARBA" id="ARBA00022989"/>
    </source>
</evidence>
<dbReference type="PANTHER" id="PTHR42718:SF39">
    <property type="entry name" value="ACTINORHODIN TRANSPORTER-RELATED"/>
    <property type="match status" value="1"/>
</dbReference>
<dbReference type="Proteomes" id="UP000293342">
    <property type="component" value="Unassembled WGS sequence"/>
</dbReference>
<evidence type="ECO:0000259" key="6">
    <source>
        <dbReference type="PROSITE" id="PS50850"/>
    </source>
</evidence>
<evidence type="ECO:0000256" key="4">
    <source>
        <dbReference type="ARBA" id="ARBA00023136"/>
    </source>
</evidence>
<feature type="transmembrane region" description="Helical" evidence="5">
    <location>
        <begin position="190"/>
        <end position="212"/>
    </location>
</feature>
<dbReference type="GO" id="GO:0005886">
    <property type="term" value="C:plasma membrane"/>
    <property type="evidence" value="ECO:0007669"/>
    <property type="project" value="UniProtKB-SubCell"/>
</dbReference>
<feature type="transmembrane region" description="Helical" evidence="5">
    <location>
        <begin position="391"/>
        <end position="414"/>
    </location>
</feature>
<dbReference type="SUPFAM" id="SSF103473">
    <property type="entry name" value="MFS general substrate transporter"/>
    <property type="match status" value="1"/>
</dbReference>
<comment type="caution">
    <text evidence="7">The sequence shown here is derived from an EMBL/GenBank/DDBJ whole genome shotgun (WGS) entry which is preliminary data.</text>
</comment>
<feature type="transmembrane region" description="Helical" evidence="5">
    <location>
        <begin position="255"/>
        <end position="272"/>
    </location>
</feature>
<dbReference type="EMBL" id="SJKD01000020">
    <property type="protein sequence ID" value="TCC33305.1"/>
    <property type="molecule type" value="Genomic_DNA"/>
</dbReference>
<dbReference type="PROSITE" id="PS50850">
    <property type="entry name" value="MFS"/>
    <property type="match status" value="1"/>
</dbReference>
<feature type="transmembrane region" description="Helical" evidence="5">
    <location>
        <begin position="362"/>
        <end position="379"/>
    </location>
</feature>
<keyword evidence="2 5" id="KW-0812">Transmembrane</keyword>
<dbReference type="Pfam" id="PF07690">
    <property type="entry name" value="MFS_1"/>
    <property type="match status" value="1"/>
</dbReference>
<evidence type="ECO:0000256" key="5">
    <source>
        <dbReference type="SAM" id="Phobius"/>
    </source>
</evidence>
<feature type="transmembrane region" description="Helical" evidence="5">
    <location>
        <begin position="487"/>
        <end position="507"/>
    </location>
</feature>
<feature type="transmembrane region" description="Helical" evidence="5">
    <location>
        <begin position="65"/>
        <end position="90"/>
    </location>
</feature>
<comment type="subcellular location">
    <subcellularLocation>
        <location evidence="1">Cell membrane</location>
        <topology evidence="1">Multi-pass membrane protein</topology>
    </subcellularLocation>
</comment>
<dbReference type="InterPro" id="IPR020846">
    <property type="entry name" value="MFS_dom"/>
</dbReference>
<sequence length="523" mass="53515">MAGWSCGHDGLNRSLVPGGVNTRITRLSPPGSECAQAGSMTDQLQATATGVSARPRAVASPLGPVALTTLLFGAFLPMLSFFIINVALPAIGSDLQATSGELQLVVGSYGIANATLLVVGGRLGDGFGRKRLFLIGLTGFTVLSLICAIAPTIGVLLAARVVQGAMAAAMTPQVLASITSLLTGEHRARAMAMFGVAGGAAAALGQILGGVLVEADVFGLGWRAVFLVNVPVGVLAVAAAIRLLPETKAEKAHRVDLVGAALLALALVLLLLPLTEGRPLGWPLWTWLCLAAVIPAVALLGVHQHRSERSGRAPLIPPTVLRLRAMRLGLLLASAFFTTFGGFMFVFALATQGEAHMSPLEGGLSLLPMAVGFLITSVYGPRLQQRYGAGLILRGWLIQAVGYAVLAVITLMAWPNVTPWTLAVPMLIAGFGSGLVMVPLIGVVVGQVPPAQAGLGSGILLTSQQTTLAFGAAIVGTAYLALAGTSWGQGGALAAVALSITVISVLMTPVTHRLDSRPSGTGA</sequence>
<dbReference type="CDD" id="cd17321">
    <property type="entry name" value="MFS_MMR_MDR_like"/>
    <property type="match status" value="1"/>
</dbReference>
<dbReference type="InterPro" id="IPR011701">
    <property type="entry name" value="MFS"/>
</dbReference>
<reference evidence="7 8" key="1">
    <citation type="submission" date="2019-02" db="EMBL/GenBank/DDBJ databases">
        <title>Kribbella capetownensis sp. nov. and Kribbella speibonae sp. nov., isolated from soil.</title>
        <authorList>
            <person name="Curtis S.M."/>
            <person name="Norton I."/>
            <person name="Everest G.J."/>
            <person name="Meyers P.R."/>
        </authorList>
    </citation>
    <scope>NUCLEOTIDE SEQUENCE [LARGE SCALE GENOMIC DNA]</scope>
    <source>
        <strain evidence="7 8">YM53</strain>
    </source>
</reference>